<dbReference type="EMBL" id="KF024728">
    <property type="protein sequence ID" value="WEV84097.1"/>
    <property type="molecule type" value="Genomic_DNA"/>
</dbReference>
<sequence>MRHEGYAEYFKRNIRCFRSTDPNKWQIVAVTHEGKWRNGFRPDFRTSWEATKKLWHSGEYADIAIIARNRVFSTPHALAEELCAPGQEWCGRCRRPTEFRLYLKTHHALKHAPVIVPGLMRCYYCGISREAALNTYGKG</sequence>
<evidence type="ECO:0000313" key="1">
    <source>
        <dbReference type="EMBL" id="WEV84097.1"/>
    </source>
</evidence>
<gene>
    <name evidence="1" type="primary">53</name>
    <name evidence="1" type="ORF">PBI_MUDDY_53</name>
</gene>
<keyword evidence="2" id="KW-1185">Reference proteome</keyword>
<accession>A0ACD4QAC2</accession>
<evidence type="ECO:0000313" key="2">
    <source>
        <dbReference type="Proteomes" id="UP000015553"/>
    </source>
</evidence>
<organism evidence="1 2">
    <name type="scientific">Mycobacterium phage Muddy</name>
    <dbReference type="NCBI Taxonomy" id="1340829"/>
    <lineage>
        <taxon>Viruses</taxon>
        <taxon>Duplodnaviria</taxon>
        <taxon>Heunggongvirae</taxon>
        <taxon>Uroviricota</taxon>
        <taxon>Caudoviricetes</taxon>
        <taxon>Mapvirus</taxon>
        <taxon>Mapvirus muddy</taxon>
    </lineage>
</organism>
<name>A0ACD4QAC2_9CAUD</name>
<reference evidence="1" key="1">
    <citation type="submission" date="2013-05" db="EMBL/GenBank/DDBJ databases">
        <authorList>
            <person name="Govender V.S."/>
            <person name="Mchunu L.V."/>
            <person name="Naicker R.N."/>
            <person name="Sha K.I."/>
            <person name="Zinyembe F."/>
            <person name="Pillay B."/>
            <person name="Larsen M.H."/>
            <person name="Rubin E.J."/>
            <person name="Kasprowicz V.O."/>
            <person name="Bishai W.R."/>
            <person name="Bowman C.A."/>
            <person name="Russell D.A."/>
            <person name="Jacobs-Sera D."/>
            <person name="Hendrix R.W."/>
            <person name="Hatfull G.F."/>
        </authorList>
    </citation>
    <scope>NUCLEOTIDE SEQUENCE</scope>
</reference>
<proteinExistence type="predicted"/>
<dbReference type="Proteomes" id="UP000015553">
    <property type="component" value="Segment"/>
</dbReference>
<protein>
    <submittedName>
        <fullName evidence="1">Uncharacterized protein</fullName>
    </submittedName>
</protein>